<evidence type="ECO:0000256" key="1">
    <source>
        <dbReference type="SAM" id="Phobius"/>
    </source>
</evidence>
<dbReference type="SUPFAM" id="SSF69572">
    <property type="entry name" value="Activating enzymes of the ubiquitin-like proteins"/>
    <property type="match status" value="1"/>
</dbReference>
<keyword evidence="1" id="KW-1133">Transmembrane helix</keyword>
<keyword evidence="1" id="KW-0812">Transmembrane</keyword>
<dbReference type="Pfam" id="PF00899">
    <property type="entry name" value="ThiF"/>
    <property type="match status" value="1"/>
</dbReference>
<dbReference type="EMBL" id="MCRK01000012">
    <property type="protein sequence ID" value="OPA81877.1"/>
    <property type="molecule type" value="Genomic_DNA"/>
</dbReference>
<evidence type="ECO:0000313" key="3">
    <source>
        <dbReference type="EMBL" id="OPA81877.1"/>
    </source>
</evidence>
<dbReference type="RefSeq" id="WP_078415309.1">
    <property type="nucleotide sequence ID" value="NZ_MCRK01000012.1"/>
</dbReference>
<sequence length="196" mass="21477">MSEIYKRNVKGVLEALNKQKIIICGAGGIGSNLAVMLVRSGLKNLSIVDFDSVEQSNLNRQYYFKHHLGMPKVKALKSVLTQIDDVNVNDIYTKITQENAKEILSGFDIVCEAFDDASQKAFLTNYVLLNFKKSIIIASSGMSGLDGDIKTKKINENFYLCGDGVSDMSIGVMSPRVSICAGNMANLILKLSLERG</sequence>
<gene>
    <name evidence="3" type="ORF">BFG04_01680</name>
</gene>
<dbReference type="Gene3D" id="3.40.50.720">
    <property type="entry name" value="NAD(P)-binding Rossmann-like Domain"/>
    <property type="match status" value="1"/>
</dbReference>
<feature type="domain" description="THIF-type NAD/FAD binding fold" evidence="2">
    <location>
        <begin position="12"/>
        <end position="193"/>
    </location>
</feature>
<evidence type="ECO:0000313" key="4">
    <source>
        <dbReference type="Proteomes" id="UP000189728"/>
    </source>
</evidence>
<dbReference type="GO" id="GO:0008641">
    <property type="term" value="F:ubiquitin-like modifier activating enzyme activity"/>
    <property type="evidence" value="ECO:0007669"/>
    <property type="project" value="InterPro"/>
</dbReference>
<dbReference type="Proteomes" id="UP000189728">
    <property type="component" value="Unassembled WGS sequence"/>
</dbReference>
<dbReference type="NCBIfam" id="TIGR02354">
    <property type="entry name" value="thiF_fam2"/>
    <property type="match status" value="1"/>
</dbReference>
<evidence type="ECO:0000259" key="2">
    <source>
        <dbReference type="Pfam" id="PF00899"/>
    </source>
</evidence>
<feature type="transmembrane region" description="Helical" evidence="1">
    <location>
        <begin position="21"/>
        <end position="42"/>
    </location>
</feature>
<dbReference type="AlphaFoldDB" id="A0AAX0LCD6"/>
<organism evidence="3 4">
    <name type="scientific">Campylobacter pinnipediorum subsp. pinnipediorum</name>
    <dbReference type="NCBI Taxonomy" id="1660067"/>
    <lineage>
        <taxon>Bacteria</taxon>
        <taxon>Pseudomonadati</taxon>
        <taxon>Campylobacterota</taxon>
        <taxon>Epsilonproteobacteria</taxon>
        <taxon>Campylobacterales</taxon>
        <taxon>Campylobacteraceae</taxon>
        <taxon>Campylobacter</taxon>
    </lineage>
</organism>
<dbReference type="GO" id="GO:0061503">
    <property type="term" value="F:tRNA threonylcarbamoyladenosine dehydratase"/>
    <property type="evidence" value="ECO:0007669"/>
    <property type="project" value="TreeGrafter"/>
</dbReference>
<reference evidence="3 4" key="1">
    <citation type="submission" date="2016-08" db="EMBL/GenBank/DDBJ databases">
        <title>Campylobacter species from sea mammals.</title>
        <authorList>
            <person name="Gilbert M.J."/>
            <person name="Byrne B.A."/>
            <person name="Zomer A.L."/>
            <person name="Wagenaar J.A."/>
        </authorList>
    </citation>
    <scope>NUCLEOTIDE SEQUENCE [LARGE SCALE GENOMIC DNA]</scope>
    <source>
        <strain evidence="3 4">1105248</strain>
    </source>
</reference>
<dbReference type="InterPro" id="IPR045886">
    <property type="entry name" value="ThiF/MoeB/HesA"/>
</dbReference>
<dbReference type="InterPro" id="IPR035985">
    <property type="entry name" value="Ubiquitin-activating_enz"/>
</dbReference>
<dbReference type="PANTHER" id="PTHR43267:SF3">
    <property type="entry name" value="THIF PROTEIN"/>
    <property type="match status" value="1"/>
</dbReference>
<dbReference type="GO" id="GO:0061504">
    <property type="term" value="P:cyclic threonylcarbamoyladenosine biosynthetic process"/>
    <property type="evidence" value="ECO:0007669"/>
    <property type="project" value="TreeGrafter"/>
</dbReference>
<dbReference type="PANTHER" id="PTHR43267">
    <property type="entry name" value="TRNA THREONYLCARBAMOYLADENOSINE DEHYDRATASE"/>
    <property type="match status" value="1"/>
</dbReference>
<keyword evidence="1" id="KW-0472">Membrane</keyword>
<dbReference type="InterPro" id="IPR012729">
    <property type="entry name" value="ThiF_fam2"/>
</dbReference>
<proteinExistence type="predicted"/>
<protein>
    <submittedName>
        <fullName evidence="3">Thiamine biosynthesis protein ThiF</fullName>
    </submittedName>
</protein>
<dbReference type="NCBIfam" id="NF006395">
    <property type="entry name" value="PRK08644.1"/>
    <property type="match status" value="1"/>
</dbReference>
<comment type="caution">
    <text evidence="3">The sequence shown here is derived from an EMBL/GenBank/DDBJ whole genome shotgun (WGS) entry which is preliminary data.</text>
</comment>
<dbReference type="InterPro" id="IPR000594">
    <property type="entry name" value="ThiF_NAD_FAD-bd"/>
</dbReference>
<name>A0AAX0LCD6_9BACT</name>
<accession>A0AAX0LCD6</accession>